<dbReference type="Gene3D" id="1.20.120.1870">
    <property type="entry name" value="Fic/DOC protein, Fido domain"/>
    <property type="match status" value="1"/>
</dbReference>
<dbReference type="EMBL" id="QNRR01000014">
    <property type="protein sequence ID" value="RBP37396.1"/>
    <property type="molecule type" value="Genomic_DNA"/>
</dbReference>
<dbReference type="PIRSF" id="PIRSF018297">
    <property type="entry name" value="Doc"/>
    <property type="match status" value="1"/>
</dbReference>
<dbReference type="InterPro" id="IPR006440">
    <property type="entry name" value="Doc"/>
</dbReference>
<dbReference type="Proteomes" id="UP000253426">
    <property type="component" value="Unassembled WGS sequence"/>
</dbReference>
<dbReference type="InterPro" id="IPR053737">
    <property type="entry name" value="Type_II_TA_Toxin"/>
</dbReference>
<dbReference type="GO" id="GO:0016301">
    <property type="term" value="F:kinase activity"/>
    <property type="evidence" value="ECO:0007669"/>
    <property type="project" value="InterPro"/>
</dbReference>
<feature type="domain" description="Fido" evidence="1">
    <location>
        <begin position="9"/>
        <end position="126"/>
    </location>
</feature>
<proteinExistence type="predicted"/>
<evidence type="ECO:0000313" key="3">
    <source>
        <dbReference type="Proteomes" id="UP000253426"/>
    </source>
</evidence>
<dbReference type="PANTHER" id="PTHR39426:SF1">
    <property type="entry name" value="HOMOLOGY TO DEATH-ON-CURING PROTEIN OF PHAGE P1"/>
    <property type="match status" value="1"/>
</dbReference>
<dbReference type="Pfam" id="PF02661">
    <property type="entry name" value="Fic"/>
    <property type="match status" value="1"/>
</dbReference>
<reference evidence="2 3" key="1">
    <citation type="submission" date="2018-06" db="EMBL/GenBank/DDBJ databases">
        <title>Genomic Encyclopedia of Type Strains, Phase IV (KMG-IV): sequencing the most valuable type-strain genomes for metagenomic binning, comparative biology and taxonomic classification.</title>
        <authorList>
            <person name="Goeker M."/>
        </authorList>
    </citation>
    <scope>NUCLEOTIDE SEQUENCE [LARGE SCALE GENOMIC DNA]</scope>
    <source>
        <strain evidence="2 3">DSM 25532</strain>
    </source>
</reference>
<organism evidence="2 3">
    <name type="scientific">Roseimicrobium gellanilyticum</name>
    <dbReference type="NCBI Taxonomy" id="748857"/>
    <lineage>
        <taxon>Bacteria</taxon>
        <taxon>Pseudomonadati</taxon>
        <taxon>Verrucomicrobiota</taxon>
        <taxon>Verrucomicrobiia</taxon>
        <taxon>Verrucomicrobiales</taxon>
        <taxon>Verrucomicrobiaceae</taxon>
        <taxon>Roseimicrobium</taxon>
    </lineage>
</organism>
<dbReference type="InterPro" id="IPR003812">
    <property type="entry name" value="Fido"/>
</dbReference>
<protein>
    <submittedName>
        <fullName evidence="2">Death-on-curing protein</fullName>
    </submittedName>
</protein>
<gene>
    <name evidence="2" type="ORF">DES53_114134</name>
</gene>
<dbReference type="NCBIfam" id="TIGR01550">
    <property type="entry name" value="DOC_P1"/>
    <property type="match status" value="1"/>
</dbReference>
<evidence type="ECO:0000313" key="2">
    <source>
        <dbReference type="EMBL" id="RBP37396.1"/>
    </source>
</evidence>
<comment type="caution">
    <text evidence="2">The sequence shown here is derived from an EMBL/GenBank/DDBJ whole genome shotgun (WGS) entry which is preliminary data.</text>
</comment>
<accession>A0A366H6T4</accession>
<name>A0A366H6T4_9BACT</name>
<dbReference type="PROSITE" id="PS51459">
    <property type="entry name" value="FIDO"/>
    <property type="match status" value="1"/>
</dbReference>
<sequence length="129" mass="13908">MSDEHPEFLSREIVDALHARSLKLFGGLQGVRDSGLVDSALASAENAWFYGSGDVFDVAAAYAFHLSQAQVFFDGNKRAAVAAALVFLSGNGIAIVNKYDDEIYDGLIAIAEHRIGKAELAALFRRLFG</sequence>
<evidence type="ECO:0000259" key="1">
    <source>
        <dbReference type="PROSITE" id="PS51459"/>
    </source>
</evidence>
<dbReference type="OrthoDB" id="9802752at2"/>
<dbReference type="AlphaFoldDB" id="A0A366H6T4"/>
<dbReference type="RefSeq" id="WP_113961618.1">
    <property type="nucleotide sequence ID" value="NZ_QNRR01000014.1"/>
</dbReference>
<dbReference type="PANTHER" id="PTHR39426">
    <property type="entry name" value="HOMOLOGY TO DEATH-ON-CURING PROTEIN OF PHAGE P1"/>
    <property type="match status" value="1"/>
</dbReference>
<keyword evidence="3" id="KW-1185">Reference proteome</keyword>